<evidence type="ECO:0000256" key="1">
    <source>
        <dbReference type="SAM" id="MobiDB-lite"/>
    </source>
</evidence>
<organism evidence="2 3">
    <name type="scientific">Herbaspirillum chlorophenolicum</name>
    <dbReference type="NCBI Taxonomy" id="211589"/>
    <lineage>
        <taxon>Bacteria</taxon>
        <taxon>Pseudomonadati</taxon>
        <taxon>Pseudomonadota</taxon>
        <taxon>Betaproteobacteria</taxon>
        <taxon>Burkholderiales</taxon>
        <taxon>Oxalobacteraceae</taxon>
        <taxon>Herbaspirillum</taxon>
    </lineage>
</organism>
<comment type="caution">
    <text evidence="2">The sequence shown here is derived from an EMBL/GenBank/DDBJ whole genome shotgun (WGS) entry which is preliminary data.</text>
</comment>
<feature type="compositionally biased region" description="Basic and acidic residues" evidence="1">
    <location>
        <begin position="865"/>
        <end position="874"/>
    </location>
</feature>
<protein>
    <submittedName>
        <fullName evidence="2">Uncharacterized protein</fullName>
    </submittedName>
</protein>
<dbReference type="EMBL" id="JBIUZV010000001">
    <property type="protein sequence ID" value="MFJ3044678.1"/>
    <property type="molecule type" value="Genomic_DNA"/>
</dbReference>
<feature type="region of interest" description="Disordered" evidence="1">
    <location>
        <begin position="865"/>
        <end position="888"/>
    </location>
</feature>
<feature type="region of interest" description="Disordered" evidence="1">
    <location>
        <begin position="111"/>
        <end position="132"/>
    </location>
</feature>
<keyword evidence="3" id="KW-1185">Reference proteome</keyword>
<evidence type="ECO:0000313" key="2">
    <source>
        <dbReference type="EMBL" id="MFJ3044678.1"/>
    </source>
</evidence>
<gene>
    <name evidence="2" type="ORF">ACIPEN_02500</name>
</gene>
<accession>A0ABW8EV41</accession>
<dbReference type="Proteomes" id="UP001617427">
    <property type="component" value="Unassembled WGS sequence"/>
</dbReference>
<proteinExistence type="predicted"/>
<name>A0ABW8EV41_9BURK</name>
<sequence length="888" mass="96961">MTSIANTPGLHPAQSIESIQSDFTTATTSSDATVGSKKLHVSLEEFAARQPNSQVNHRIIVGAGPRGTAQVCEDLLFMLEHKKDFLKLGQNKDYRMETTLIERKPKDWVARGNGWGPDQGVGTVNTSPEKAQKHKERLSALYKEFRAELGSKYAEKNPIAHAALETAFKAPEGTADAPTTGRAALTRADQGQEELDHFTDLCKLAHETFPFLKINVITEASVDKIDISDAANPKVLVRNVKQPGSSAVELSARGLVLNTGTTVKNPISDTEVQKLTFAKPMNQEDLNEFLDAKGLLDAEGELKQGAKVLVGGTGLSLYDQLIALHGSMKLMEVDEQSPFGYKLTDAAKAKYQGALTVVSFTGGKWISPRHTNSAEWTQEKKPLGTAEELHAMYLHQDGQEVYKSFAKLAIASVATTLRMTMDEVHQTGLTTEALLAAQGDSTLKHMDKLTQATRLTGPAREQALKEATWTLEGARRQAYLPMILGYGPTENPDETIARMTELAPLTFKGRAGYLMERAQPAGVTTSEVARGRGNKEEMDVLTTLTNDITASPFRVHYFAVMLKEAGILDYQRGSYGDFKVKPGDNQIEFKGRDMAASAKFDVFVVSPTFDRKAEPALQSLAGQVVPVDESLPDLPALTGNRLMTRVKVEAGEDARVPVQDFGYNGAGAALPGTRSKVGLVSYDVNNRDSAYDVSPGLTLRRMAQEHLYAAKLSGAAFEEVERLYDKHAKVAPAAFKEEVSPFSDGFDSGEKKAAFVTAIDDAIKQDPAALNKGDTFAVLADLFARSKLGPDTAGVVAKYMADNPAKFGVEGDERMRAFVAAGIEYNSKKDELPKFDPADQQKLFARSVDYPLHVHQAVYEEAKQIAEDRRNEPKIRRRPNFDTISRGA</sequence>
<dbReference type="RefSeq" id="WP_402698182.1">
    <property type="nucleotide sequence ID" value="NZ_JBIUZV010000001.1"/>
</dbReference>
<reference evidence="2 3" key="1">
    <citation type="submission" date="2024-10" db="EMBL/GenBank/DDBJ databases">
        <title>The Natural Products Discovery Center: Release of the First 8490 Sequenced Strains for Exploring Actinobacteria Biosynthetic Diversity.</title>
        <authorList>
            <person name="Kalkreuter E."/>
            <person name="Kautsar S.A."/>
            <person name="Yang D."/>
            <person name="Bader C.D."/>
            <person name="Teijaro C.N."/>
            <person name="Fluegel L."/>
            <person name="Davis C.M."/>
            <person name="Simpson J.R."/>
            <person name="Lauterbach L."/>
            <person name="Steele A.D."/>
            <person name="Gui C."/>
            <person name="Meng S."/>
            <person name="Li G."/>
            <person name="Viehrig K."/>
            <person name="Ye F."/>
            <person name="Su P."/>
            <person name="Kiefer A.F."/>
            <person name="Nichols A."/>
            <person name="Cepeda A.J."/>
            <person name="Yan W."/>
            <person name="Fan B."/>
            <person name="Jiang Y."/>
            <person name="Adhikari A."/>
            <person name="Zheng C.-J."/>
            <person name="Schuster L."/>
            <person name="Cowan T.M."/>
            <person name="Smanski M.J."/>
            <person name="Chevrette M.G."/>
            <person name="De Carvalho L.P.S."/>
            <person name="Shen B."/>
        </authorList>
    </citation>
    <scope>NUCLEOTIDE SEQUENCE [LARGE SCALE GENOMIC DNA]</scope>
    <source>
        <strain evidence="2 3">NPDC087045</strain>
    </source>
</reference>
<evidence type="ECO:0000313" key="3">
    <source>
        <dbReference type="Proteomes" id="UP001617427"/>
    </source>
</evidence>